<comment type="caution">
    <text evidence="2">The sequence shown here is derived from an EMBL/GenBank/DDBJ whole genome shotgun (WGS) entry which is preliminary data.</text>
</comment>
<organism evidence="2 3">
    <name type="scientific">Mucilaginibacter gilvus</name>
    <dbReference type="NCBI Taxonomy" id="2305909"/>
    <lineage>
        <taxon>Bacteria</taxon>
        <taxon>Pseudomonadati</taxon>
        <taxon>Bacteroidota</taxon>
        <taxon>Sphingobacteriia</taxon>
        <taxon>Sphingobacteriales</taxon>
        <taxon>Sphingobacteriaceae</taxon>
        <taxon>Mucilaginibacter</taxon>
    </lineage>
</organism>
<reference evidence="2 3" key="1">
    <citation type="submission" date="2019-01" db="EMBL/GenBank/DDBJ databases">
        <title>Mucilaginibacter antarcticum sp. nov., isolated from antarctic soil.</title>
        <authorList>
            <person name="Yan Y.-Q."/>
            <person name="Du Z.-J."/>
        </authorList>
    </citation>
    <scope>NUCLEOTIDE SEQUENCE [LARGE SCALE GENOMIC DNA]</scope>
    <source>
        <strain evidence="2 3">F01003</strain>
    </source>
</reference>
<feature type="signal peptide" evidence="1">
    <location>
        <begin position="1"/>
        <end position="25"/>
    </location>
</feature>
<evidence type="ECO:0000313" key="3">
    <source>
        <dbReference type="Proteomes" id="UP000286701"/>
    </source>
</evidence>
<keyword evidence="3" id="KW-1185">Reference proteome</keyword>
<dbReference type="RefSeq" id="WP_128532316.1">
    <property type="nucleotide sequence ID" value="NZ_SBIW01000002.1"/>
</dbReference>
<dbReference type="OrthoDB" id="958110at2"/>
<gene>
    <name evidence="2" type="ORF">EPL05_03940</name>
</gene>
<accession>A0A3S3XCS4</accession>
<protein>
    <recommendedName>
        <fullName evidence="4">Lipocalin-like domain-containing protein</fullName>
    </recommendedName>
</protein>
<sequence length="143" mass="15614">MKTNHLKKTVLAFALLLAGSTISFAQCDKPVMLIASATNYYNAKGELQRSKDEETIITLTKTQIIIAPGDEDHKMTGDIKTYTCNWSTPYKEGKTVVTTVFTDGGKSLNATVTIEGKAGKITATMETAEMPDMKIQVVADKFE</sequence>
<dbReference type="EMBL" id="SBIW01000002">
    <property type="protein sequence ID" value="RWY55536.1"/>
    <property type="molecule type" value="Genomic_DNA"/>
</dbReference>
<evidence type="ECO:0008006" key="4">
    <source>
        <dbReference type="Google" id="ProtNLM"/>
    </source>
</evidence>
<evidence type="ECO:0000256" key="1">
    <source>
        <dbReference type="SAM" id="SignalP"/>
    </source>
</evidence>
<dbReference type="AlphaFoldDB" id="A0A3S3XCS4"/>
<evidence type="ECO:0000313" key="2">
    <source>
        <dbReference type="EMBL" id="RWY55536.1"/>
    </source>
</evidence>
<dbReference type="Proteomes" id="UP000286701">
    <property type="component" value="Unassembled WGS sequence"/>
</dbReference>
<feature type="chain" id="PRO_5018689099" description="Lipocalin-like domain-containing protein" evidence="1">
    <location>
        <begin position="26"/>
        <end position="143"/>
    </location>
</feature>
<name>A0A3S3XCS4_9SPHI</name>
<keyword evidence="1" id="KW-0732">Signal</keyword>
<proteinExistence type="predicted"/>